<gene>
    <name evidence="3" type="ORF">B2A_05331</name>
</gene>
<feature type="non-terminal residue" evidence="3">
    <location>
        <position position="1"/>
    </location>
</feature>
<dbReference type="InterPro" id="IPR035570">
    <property type="entry name" value="UPF0234_N"/>
</dbReference>
<evidence type="ECO:0000256" key="2">
    <source>
        <dbReference type="ARBA" id="ARBA00093450"/>
    </source>
</evidence>
<dbReference type="AlphaFoldDB" id="T1BSW5"/>
<evidence type="ECO:0000313" key="3">
    <source>
        <dbReference type="EMBL" id="EQD56289.1"/>
    </source>
</evidence>
<dbReference type="PANTHER" id="PTHR30476">
    <property type="entry name" value="UPF0234 PROTEIN YAJQ"/>
    <property type="match status" value="1"/>
</dbReference>
<comment type="caution">
    <text evidence="3">The sequence shown here is derived from an EMBL/GenBank/DDBJ whole genome shotgun (WGS) entry which is preliminary data.</text>
</comment>
<dbReference type="SUPFAM" id="SSF89963">
    <property type="entry name" value="YajQ-like"/>
    <property type="match status" value="2"/>
</dbReference>
<dbReference type="Gene3D" id="3.30.70.860">
    <property type="match status" value="1"/>
</dbReference>
<dbReference type="HAMAP" id="MF_00632">
    <property type="entry name" value="UPF0234"/>
    <property type="match status" value="1"/>
</dbReference>
<proteinExistence type="inferred from homology"/>
<reference evidence="3" key="1">
    <citation type="submission" date="2013-08" db="EMBL/GenBank/DDBJ databases">
        <authorList>
            <person name="Mendez C."/>
            <person name="Richter M."/>
            <person name="Ferrer M."/>
            <person name="Sanchez J."/>
        </authorList>
    </citation>
    <scope>NUCLEOTIDE SEQUENCE</scope>
</reference>
<dbReference type="Pfam" id="PF04461">
    <property type="entry name" value="YajQ"/>
    <property type="match status" value="1"/>
</dbReference>
<comment type="similarity">
    <text evidence="2">Belongs to the YajQ family.</text>
</comment>
<keyword evidence="1" id="KW-0547">Nucleotide-binding</keyword>
<evidence type="ECO:0000256" key="1">
    <source>
        <dbReference type="ARBA" id="ARBA00022741"/>
    </source>
</evidence>
<dbReference type="InterPro" id="IPR007551">
    <property type="entry name" value="YajQ/Smlt4090-like"/>
</dbReference>
<dbReference type="PANTHER" id="PTHR30476:SF0">
    <property type="entry name" value="UPF0234 PROTEIN YAJQ"/>
    <property type="match status" value="1"/>
</dbReference>
<sequence length="166" mass="18493">PPGSPQCRPSDVVSELNAHELANAVDQANREIEQRFDFKDTGARLALEGFTVTLHAQVDFQLKQMLEILKLRLGKRGIDLACLEAKEPQIGLSAARQEVLLHQGIDADAGKKITRLLKDSKLKVQASIQGEKVRVTGKQRDELQAAIQLLRGAKLDLPLQFNYFRD</sequence>
<dbReference type="InterPro" id="IPR035571">
    <property type="entry name" value="UPF0234-like_C"/>
</dbReference>
<dbReference type="InterPro" id="IPR036183">
    <property type="entry name" value="YajQ-like_sf"/>
</dbReference>
<protein>
    <submittedName>
        <fullName evidence="3">Nucleotide-binding protein</fullName>
    </submittedName>
</protein>
<accession>T1BSW5</accession>
<dbReference type="NCBIfam" id="NF003819">
    <property type="entry name" value="PRK05412.1"/>
    <property type="match status" value="1"/>
</dbReference>
<name>T1BSW5_9ZZZZ</name>
<reference evidence="3" key="2">
    <citation type="journal article" date="2014" name="ISME J.">
        <title>Microbial stratification in low pH oxic and suboxic macroscopic growths along an acid mine drainage.</title>
        <authorList>
            <person name="Mendez-Garcia C."/>
            <person name="Mesa V."/>
            <person name="Sprenger R.R."/>
            <person name="Richter M."/>
            <person name="Diez M.S."/>
            <person name="Solano J."/>
            <person name="Bargiela R."/>
            <person name="Golyshina O.V."/>
            <person name="Manteca A."/>
            <person name="Ramos J.L."/>
            <person name="Gallego J.R."/>
            <person name="Llorente I."/>
            <person name="Martins Dos Santos V.A."/>
            <person name="Jensen O.N."/>
            <person name="Pelaez A.I."/>
            <person name="Sanchez J."/>
            <person name="Ferrer M."/>
        </authorList>
    </citation>
    <scope>NUCLEOTIDE SEQUENCE</scope>
</reference>
<dbReference type="EMBL" id="AUZZ01003698">
    <property type="protein sequence ID" value="EQD56289.1"/>
    <property type="molecule type" value="Genomic_DNA"/>
</dbReference>
<dbReference type="GO" id="GO:0000166">
    <property type="term" value="F:nucleotide binding"/>
    <property type="evidence" value="ECO:0007669"/>
    <property type="project" value="UniProtKB-KW"/>
</dbReference>
<organism evidence="3">
    <name type="scientific">mine drainage metagenome</name>
    <dbReference type="NCBI Taxonomy" id="410659"/>
    <lineage>
        <taxon>unclassified sequences</taxon>
        <taxon>metagenomes</taxon>
        <taxon>ecological metagenomes</taxon>
    </lineage>
</organism>
<dbReference type="CDD" id="cd11740">
    <property type="entry name" value="YajQ_like"/>
    <property type="match status" value="1"/>
</dbReference>
<dbReference type="GO" id="GO:0005829">
    <property type="term" value="C:cytosol"/>
    <property type="evidence" value="ECO:0007669"/>
    <property type="project" value="TreeGrafter"/>
</dbReference>
<dbReference type="Gene3D" id="3.30.70.990">
    <property type="entry name" value="YajQ-like, domain 2"/>
    <property type="match status" value="1"/>
</dbReference>